<comment type="caution">
    <text evidence="1">The sequence shown here is derived from an EMBL/GenBank/DDBJ whole genome shotgun (WGS) entry which is preliminary data.</text>
</comment>
<reference evidence="1 2" key="1">
    <citation type="submission" date="2016-05" db="EMBL/GenBank/DDBJ databases">
        <authorList>
            <person name="Lavstsen T."/>
            <person name="Jespersen J.S."/>
        </authorList>
    </citation>
    <scope>NUCLEOTIDE SEQUENCE [LARGE SCALE GENOMIC DNA]</scope>
    <source>
        <strain evidence="1 2">SM-5815</strain>
    </source>
</reference>
<protein>
    <submittedName>
        <fullName evidence="1">Uncharacterized protein</fullName>
    </submittedName>
</protein>
<gene>
    <name evidence="1" type="ORF">A7X83_11395</name>
</gene>
<sequence>MKDIAHFVERLYALVQFIDRYPLSPEVREGMTYRQIQDVFLAKQRELGLDIESWEEEIRENDQIGYWLEQLGMAMDERELVTEEHHMDLPLNFNWMAEYEPMLAAEDAFWEKQKVGPVDTAPLFDIVREYAPKPTKH</sequence>
<organism evidence="1 2">
    <name type="scientific">Stenotrophomonas maltophilia</name>
    <name type="common">Pseudomonas maltophilia</name>
    <name type="synonym">Xanthomonas maltophilia</name>
    <dbReference type="NCBI Taxonomy" id="40324"/>
    <lineage>
        <taxon>Bacteria</taxon>
        <taxon>Pseudomonadati</taxon>
        <taxon>Pseudomonadota</taxon>
        <taxon>Gammaproteobacteria</taxon>
        <taxon>Lysobacterales</taxon>
        <taxon>Lysobacteraceae</taxon>
        <taxon>Stenotrophomonas</taxon>
        <taxon>Stenotrophomonas maltophilia group</taxon>
    </lineage>
</organism>
<accession>A0A2W6K4Q3</accession>
<proteinExistence type="predicted"/>
<dbReference type="Proteomes" id="UP000249614">
    <property type="component" value="Unassembled WGS sequence"/>
</dbReference>
<evidence type="ECO:0000313" key="2">
    <source>
        <dbReference type="Proteomes" id="UP000249614"/>
    </source>
</evidence>
<name>A0A2W6K4Q3_STEMA</name>
<dbReference type="EMBL" id="LXXM01000189">
    <property type="protein sequence ID" value="PZS90092.1"/>
    <property type="molecule type" value="Genomic_DNA"/>
</dbReference>
<dbReference type="AlphaFoldDB" id="A0A2W6K4Q3"/>
<evidence type="ECO:0000313" key="1">
    <source>
        <dbReference type="EMBL" id="PZS90092.1"/>
    </source>
</evidence>
<dbReference type="RefSeq" id="WP_111112931.1">
    <property type="nucleotide sequence ID" value="NZ_LXXM01000189.1"/>
</dbReference>